<evidence type="ECO:0000313" key="4">
    <source>
        <dbReference type="Proteomes" id="UP000023795"/>
    </source>
</evidence>
<dbReference type="InterPro" id="IPR021834">
    <property type="entry name" value="DUF3426"/>
</dbReference>
<protein>
    <submittedName>
        <fullName evidence="3">Zinc finger/thioredoxin putative</fullName>
    </submittedName>
</protein>
<proteinExistence type="predicted"/>
<accession>L2F5L8</accession>
<dbReference type="EMBL" id="ANIN01000002">
    <property type="protein sequence ID" value="ELA08327.1"/>
    <property type="molecule type" value="Genomic_DNA"/>
</dbReference>
<dbReference type="STRING" id="1230338.MOMA_07186"/>
<keyword evidence="4" id="KW-1185">Reference proteome</keyword>
<dbReference type="NCBIfam" id="TIGR02098">
    <property type="entry name" value="MJ0042_CXXC"/>
    <property type="match status" value="1"/>
</dbReference>
<dbReference type="InterPro" id="IPR011723">
    <property type="entry name" value="Znf/thioredoxin_put"/>
</dbReference>
<feature type="transmembrane region" description="Helical" evidence="2">
    <location>
        <begin position="221"/>
        <end position="241"/>
    </location>
</feature>
<evidence type="ECO:0000256" key="2">
    <source>
        <dbReference type="SAM" id="Phobius"/>
    </source>
</evidence>
<keyword evidence="2" id="KW-0812">Transmembrane</keyword>
<gene>
    <name evidence="3" type="ORF">MOMA_07186</name>
</gene>
<evidence type="ECO:0000313" key="3">
    <source>
        <dbReference type="EMBL" id="ELA08327.1"/>
    </source>
</evidence>
<organism evidence="3 4">
    <name type="scientific">Moraxella macacae 0408225</name>
    <dbReference type="NCBI Taxonomy" id="1230338"/>
    <lineage>
        <taxon>Bacteria</taxon>
        <taxon>Pseudomonadati</taxon>
        <taxon>Pseudomonadota</taxon>
        <taxon>Gammaproteobacteria</taxon>
        <taxon>Moraxellales</taxon>
        <taxon>Moraxellaceae</taxon>
        <taxon>Moraxella</taxon>
    </lineage>
</organism>
<keyword evidence="2" id="KW-1133">Transmembrane helix</keyword>
<dbReference type="Pfam" id="PF11906">
    <property type="entry name" value="DUF3426"/>
    <property type="match status" value="1"/>
</dbReference>
<feature type="region of interest" description="Disordered" evidence="1">
    <location>
        <begin position="55"/>
        <end position="104"/>
    </location>
</feature>
<feature type="compositionally biased region" description="Polar residues" evidence="1">
    <location>
        <begin position="55"/>
        <end position="72"/>
    </location>
</feature>
<evidence type="ECO:0000256" key="1">
    <source>
        <dbReference type="SAM" id="MobiDB-lite"/>
    </source>
</evidence>
<dbReference type="RefSeq" id="WP_009501880.1">
    <property type="nucleotide sequence ID" value="NZ_ANIN01000002.1"/>
</dbReference>
<dbReference type="Proteomes" id="UP000023795">
    <property type="component" value="Unassembled WGS sequence"/>
</dbReference>
<dbReference type="OrthoDB" id="5294582at2"/>
<dbReference type="eggNOG" id="COG1273">
    <property type="taxonomic scope" value="Bacteria"/>
</dbReference>
<reference evidence="3 4" key="1">
    <citation type="journal article" date="2013" name="Genome Announc.">
        <title>Genome Sequence of Moraxella macacae 0408225, a Novel Bacterial Species Isolated from a Cynomolgus Macaque with Epistaxis.</title>
        <authorList>
            <person name="Ladner J.T."/>
            <person name="Whitehouse C.A."/>
            <person name="Koroleva G.I."/>
            <person name="Palacios G.F."/>
        </authorList>
    </citation>
    <scope>NUCLEOTIDE SEQUENCE [LARGE SCALE GENOMIC DNA]</scope>
    <source>
        <strain evidence="3 4">0408225</strain>
    </source>
</reference>
<dbReference type="PATRIC" id="fig|1230338.3.peg.1529"/>
<dbReference type="AlphaFoldDB" id="L2F5L8"/>
<name>L2F5L8_9GAMM</name>
<comment type="caution">
    <text evidence="3">The sequence shown here is derived from an EMBL/GenBank/DDBJ whole genome shotgun (WGS) entry which is preliminary data.</text>
</comment>
<sequence>MSTQQTQCPNCQHTFGITDEQLNLKSGYARCGNCKVIFSAIDNLTSLAKQAQTKQAITPDTKTTQNPPNQTKPVKRTKKAPADGDLTFDDNTGLGQEADPDTNNNQNLLDDLDIIDNFDNLPINKIAVATTIKTEDDEDWLAHLLEEEKRREEAIQYMPDNDKLTKVGHENTVVEMLNELGVDVAYEQSLESNEYHQRLDERFSAQVASQKNIKKPIGMTLVWAVGSLLLIGLLVVQYTVFNLDNLLKNPDNAKNLQQVCTILKCTLPTANVSLLAANTLKLEKTKNNKQTDLIFTLKNGTNQKMIYPNLKISLRNGNDIKAQTIVTPKQYLDDDGYLMPKQIRTVKLRIDYPKFGVQQANIEPFY</sequence>
<keyword evidence="2" id="KW-0472">Membrane</keyword>